<dbReference type="FunFam" id="2.40.10.10:FF:000002">
    <property type="entry name" value="Transmembrane protease serine"/>
    <property type="match status" value="1"/>
</dbReference>
<gene>
    <name evidence="7" type="ORF">OSB1V03_LOCUS14729</name>
</gene>
<evidence type="ECO:0000313" key="8">
    <source>
        <dbReference type="Proteomes" id="UP000759131"/>
    </source>
</evidence>
<dbReference type="PROSITE" id="PS50240">
    <property type="entry name" value="TRYPSIN_DOM"/>
    <property type="match status" value="1"/>
</dbReference>
<evidence type="ECO:0000256" key="1">
    <source>
        <dbReference type="ARBA" id="ARBA00022670"/>
    </source>
</evidence>
<dbReference type="AlphaFoldDB" id="A0A7R9L3Q9"/>
<dbReference type="Pfam" id="PF00089">
    <property type="entry name" value="Trypsin"/>
    <property type="match status" value="1"/>
</dbReference>
<keyword evidence="3" id="KW-0720">Serine protease</keyword>
<keyword evidence="1" id="KW-0645">Protease</keyword>
<evidence type="ECO:0000256" key="3">
    <source>
        <dbReference type="ARBA" id="ARBA00022825"/>
    </source>
</evidence>
<sequence>MIFVYPSMVSLRCGTLLHEGPGQEFLIAQIIPHPQFDSATLDYDISLIGITGTFPLNQLMLNNIELATQDSDPSVGAMVRVSGWGRQEWGGAWSPTLKTVEVPVVDRQDCKYKNKDVLPVTDNMFCAGYDEGGKDACRSDSGGPVVYNKQLIGVVSWGHECARPNYPVLYTHCSSTI</sequence>
<dbReference type="PANTHER" id="PTHR24276">
    <property type="entry name" value="POLYSERASE-RELATED"/>
    <property type="match status" value="1"/>
</dbReference>
<dbReference type="EMBL" id="OC868995">
    <property type="protein sequence ID" value="CAD7634333.1"/>
    <property type="molecule type" value="Genomic_DNA"/>
</dbReference>
<accession>A0A7R9L3Q9</accession>
<dbReference type="SUPFAM" id="SSF50494">
    <property type="entry name" value="Trypsin-like serine proteases"/>
    <property type="match status" value="1"/>
</dbReference>
<keyword evidence="8" id="KW-1185">Reference proteome</keyword>
<name>A0A7R9L3Q9_9ACAR</name>
<proteinExistence type="inferred from homology"/>
<dbReference type="PANTHER" id="PTHR24276:SF98">
    <property type="entry name" value="FI18310P1-RELATED"/>
    <property type="match status" value="1"/>
</dbReference>
<keyword evidence="4" id="KW-1015">Disulfide bond</keyword>
<dbReference type="Proteomes" id="UP000759131">
    <property type="component" value="Unassembled WGS sequence"/>
</dbReference>
<evidence type="ECO:0000256" key="4">
    <source>
        <dbReference type="ARBA" id="ARBA00023157"/>
    </source>
</evidence>
<dbReference type="Gene3D" id="2.40.10.10">
    <property type="entry name" value="Trypsin-like serine proteases"/>
    <property type="match status" value="2"/>
</dbReference>
<dbReference type="InterPro" id="IPR001254">
    <property type="entry name" value="Trypsin_dom"/>
</dbReference>
<dbReference type="InterPro" id="IPR050430">
    <property type="entry name" value="Peptidase_S1"/>
</dbReference>
<dbReference type="EMBL" id="CAJPIZ010014420">
    <property type="protein sequence ID" value="CAG2114763.1"/>
    <property type="molecule type" value="Genomic_DNA"/>
</dbReference>
<evidence type="ECO:0000256" key="2">
    <source>
        <dbReference type="ARBA" id="ARBA00022801"/>
    </source>
</evidence>
<protein>
    <recommendedName>
        <fullName evidence="6">Peptidase S1 domain-containing protein</fullName>
    </recommendedName>
</protein>
<evidence type="ECO:0000313" key="7">
    <source>
        <dbReference type="EMBL" id="CAD7634333.1"/>
    </source>
</evidence>
<dbReference type="InterPro" id="IPR043504">
    <property type="entry name" value="Peptidase_S1_PA_chymotrypsin"/>
</dbReference>
<dbReference type="InterPro" id="IPR009003">
    <property type="entry name" value="Peptidase_S1_PA"/>
</dbReference>
<organism evidence="7">
    <name type="scientific">Medioppia subpectinata</name>
    <dbReference type="NCBI Taxonomy" id="1979941"/>
    <lineage>
        <taxon>Eukaryota</taxon>
        <taxon>Metazoa</taxon>
        <taxon>Ecdysozoa</taxon>
        <taxon>Arthropoda</taxon>
        <taxon>Chelicerata</taxon>
        <taxon>Arachnida</taxon>
        <taxon>Acari</taxon>
        <taxon>Acariformes</taxon>
        <taxon>Sarcoptiformes</taxon>
        <taxon>Oribatida</taxon>
        <taxon>Brachypylina</taxon>
        <taxon>Oppioidea</taxon>
        <taxon>Oppiidae</taxon>
        <taxon>Medioppia</taxon>
    </lineage>
</organism>
<feature type="domain" description="Peptidase S1" evidence="6">
    <location>
        <begin position="1"/>
        <end position="177"/>
    </location>
</feature>
<dbReference type="CDD" id="cd00190">
    <property type="entry name" value="Tryp_SPc"/>
    <property type="match status" value="1"/>
</dbReference>
<comment type="similarity">
    <text evidence="5">Belongs to the peptidase S1 family. CLIP subfamily.</text>
</comment>
<dbReference type="OrthoDB" id="10051896at2759"/>
<dbReference type="GO" id="GO:0006508">
    <property type="term" value="P:proteolysis"/>
    <property type="evidence" value="ECO:0007669"/>
    <property type="project" value="UniProtKB-KW"/>
</dbReference>
<evidence type="ECO:0000259" key="6">
    <source>
        <dbReference type="PROSITE" id="PS50240"/>
    </source>
</evidence>
<keyword evidence="2" id="KW-0378">Hydrolase</keyword>
<dbReference type="SMART" id="SM00020">
    <property type="entry name" value="Tryp_SPc"/>
    <property type="match status" value="1"/>
</dbReference>
<dbReference type="GO" id="GO:0004252">
    <property type="term" value="F:serine-type endopeptidase activity"/>
    <property type="evidence" value="ECO:0007669"/>
    <property type="project" value="InterPro"/>
</dbReference>
<evidence type="ECO:0000256" key="5">
    <source>
        <dbReference type="ARBA" id="ARBA00024195"/>
    </source>
</evidence>
<reference evidence="7" key="1">
    <citation type="submission" date="2020-11" db="EMBL/GenBank/DDBJ databases">
        <authorList>
            <person name="Tran Van P."/>
        </authorList>
    </citation>
    <scope>NUCLEOTIDE SEQUENCE</scope>
</reference>